<dbReference type="Pfam" id="PF08621">
    <property type="entry name" value="RPAP1_N"/>
    <property type="match status" value="1"/>
</dbReference>
<evidence type="ECO:0000313" key="5">
    <source>
        <dbReference type="EMBL" id="CDP36997.1"/>
    </source>
</evidence>
<dbReference type="InterPro" id="IPR039913">
    <property type="entry name" value="RPAP1/Rba50"/>
</dbReference>
<proteinExistence type="inferred from homology"/>
<dbReference type="AlphaFoldDB" id="A0A060TDM3"/>
<sequence length="368" mass="40807">MDGLVSDIVERDTKDLEPPKPPGPPQKKANKPSRWKTRQMAEKKPEALKGTVASKAEPLNESEKIHIENLQRIASMSEEEVAKEREQLLGSMDPEVLRSLLKRARDGPMEGDDVDRALGNQSQQNVEQKVKGMTTDTKDANDIEQGNGGRQDSKAKELTDDDNNDEKEKEENEQKEEKKVEEPTVGVHFAKPKFEKLDPNDPDFVQKLHSIYYPDLAVEPDKLAWMTDATTDPDQYGDAGSLAPSELRFDFRGDLLSPRLAKSVAPHRGLHHHGDNPEAAGYTIGELVHLGRSTVPAQRSIACQTLGRILYKLGRGVYGPDISGGVQGVVEYSRVIDVLQMAANDRSVGVQAHAVEALWLWRGARKAN</sequence>
<gene>
    <name evidence="5" type="ORF">GNLVRS02_ARAD1D01408g</name>
</gene>
<dbReference type="InterPro" id="IPR013929">
    <property type="entry name" value="RPAP1_C"/>
</dbReference>
<dbReference type="PhylomeDB" id="A0A060TDM3"/>
<evidence type="ECO:0000256" key="1">
    <source>
        <dbReference type="ARBA" id="ARBA00009953"/>
    </source>
</evidence>
<dbReference type="InterPro" id="IPR013930">
    <property type="entry name" value="RPAP1_N"/>
</dbReference>
<feature type="compositionally biased region" description="Basic residues" evidence="2">
    <location>
        <begin position="28"/>
        <end position="37"/>
    </location>
</feature>
<feature type="domain" description="RPAP1 C-terminal" evidence="3">
    <location>
        <begin position="246"/>
        <end position="313"/>
    </location>
</feature>
<evidence type="ECO:0000256" key="2">
    <source>
        <dbReference type="SAM" id="MobiDB-lite"/>
    </source>
</evidence>
<feature type="region of interest" description="Disordered" evidence="2">
    <location>
        <begin position="1"/>
        <end position="60"/>
    </location>
</feature>
<comment type="similarity">
    <text evidence="1">Belongs to the RPAP1 family.</text>
</comment>
<evidence type="ECO:0000259" key="4">
    <source>
        <dbReference type="Pfam" id="PF08621"/>
    </source>
</evidence>
<protein>
    <submittedName>
        <fullName evidence="5">ARAD1D01408p</fullName>
    </submittedName>
</protein>
<feature type="compositionally biased region" description="Basic and acidic residues" evidence="2">
    <location>
        <begin position="8"/>
        <end position="18"/>
    </location>
</feature>
<dbReference type="EMBL" id="HG937694">
    <property type="protein sequence ID" value="CDP36997.1"/>
    <property type="molecule type" value="Genomic_DNA"/>
</dbReference>
<organism evidence="5">
    <name type="scientific">Blastobotrys adeninivorans</name>
    <name type="common">Yeast</name>
    <name type="synonym">Arxula adeninivorans</name>
    <dbReference type="NCBI Taxonomy" id="409370"/>
    <lineage>
        <taxon>Eukaryota</taxon>
        <taxon>Fungi</taxon>
        <taxon>Dikarya</taxon>
        <taxon>Ascomycota</taxon>
        <taxon>Saccharomycotina</taxon>
        <taxon>Dipodascomycetes</taxon>
        <taxon>Dipodascales</taxon>
        <taxon>Trichomonascaceae</taxon>
        <taxon>Blastobotrys</taxon>
    </lineage>
</organism>
<feature type="domain" description="RPAP1 N-terminal" evidence="4">
    <location>
        <begin position="63"/>
        <end position="105"/>
    </location>
</feature>
<feature type="compositionally biased region" description="Basic and acidic residues" evidence="2">
    <location>
        <begin position="166"/>
        <end position="182"/>
    </location>
</feature>
<reference evidence="5" key="2">
    <citation type="submission" date="2014-06" db="EMBL/GenBank/DDBJ databases">
        <title>The complete genome of Blastobotrys (Arxula) adeninivorans LS3 - a yeast of biotechnological interest.</title>
        <authorList>
            <person name="Kunze G."/>
            <person name="Gaillardin C."/>
            <person name="Czernicka M."/>
            <person name="Durrens P."/>
            <person name="Martin T."/>
            <person name="Boer E."/>
            <person name="Gabaldon T."/>
            <person name="Cruz J."/>
            <person name="Talla E."/>
            <person name="Marck C."/>
            <person name="Goffeau A."/>
            <person name="Barbe V."/>
            <person name="Baret P."/>
            <person name="Baronian K."/>
            <person name="Beier S."/>
            <person name="Bleykasten C."/>
            <person name="Bode R."/>
            <person name="Casaregola S."/>
            <person name="Despons L."/>
            <person name="Fairhead C."/>
            <person name="Giersberg M."/>
            <person name="Gierski P."/>
            <person name="Hahnel U."/>
            <person name="Hartmann A."/>
            <person name="Jankowska D."/>
            <person name="Jubin C."/>
            <person name="Jung P."/>
            <person name="Lafontaine I."/>
            <person name="Leh-Louis V."/>
            <person name="Lemaire M."/>
            <person name="Marcet-Houben M."/>
            <person name="Mascher M."/>
            <person name="Morel G."/>
            <person name="Richard G.-F."/>
            <person name="Riechen J."/>
            <person name="Sacerdot C."/>
            <person name="Sarkar A."/>
            <person name="Savel G."/>
            <person name="Schacherer J."/>
            <person name="Sherman D."/>
            <person name="Straub M.-L."/>
            <person name="Stein N."/>
            <person name="Thierry A."/>
            <person name="Trautwein-Schult A."/>
            <person name="Westhof E."/>
            <person name="Worch S."/>
            <person name="Dujon B."/>
            <person name="Souciet J.-L."/>
            <person name="Wincker P."/>
            <person name="Scholz U."/>
            <person name="Neuveglise N."/>
        </authorList>
    </citation>
    <scope>NUCLEOTIDE SEQUENCE</scope>
    <source>
        <strain evidence="5">LS3</strain>
    </source>
</reference>
<reference evidence="5" key="1">
    <citation type="submission" date="2014-02" db="EMBL/GenBank/DDBJ databases">
        <authorList>
            <person name="Genoscope - CEA"/>
        </authorList>
    </citation>
    <scope>NUCLEOTIDE SEQUENCE</scope>
    <source>
        <strain evidence="5">LS3</strain>
    </source>
</reference>
<name>A0A060TDM3_BLAAD</name>
<dbReference type="PANTHER" id="PTHR21483:SF18">
    <property type="entry name" value="RNA POLYMERASE II-ASSOCIATED PROTEIN 1"/>
    <property type="match status" value="1"/>
</dbReference>
<evidence type="ECO:0000259" key="3">
    <source>
        <dbReference type="Pfam" id="PF08620"/>
    </source>
</evidence>
<feature type="region of interest" description="Disordered" evidence="2">
    <location>
        <begin position="100"/>
        <end position="194"/>
    </location>
</feature>
<accession>A0A060TDM3</accession>
<dbReference type="GO" id="GO:0006366">
    <property type="term" value="P:transcription by RNA polymerase II"/>
    <property type="evidence" value="ECO:0007669"/>
    <property type="project" value="InterPro"/>
</dbReference>
<dbReference type="PANTHER" id="PTHR21483">
    <property type="entry name" value="RNA POLYMERASE II-ASSOCIATED PROTEIN 1"/>
    <property type="match status" value="1"/>
</dbReference>
<dbReference type="Pfam" id="PF08620">
    <property type="entry name" value="RPAP1_C"/>
    <property type="match status" value="1"/>
</dbReference>